<dbReference type="Proteomes" id="UP000018211">
    <property type="component" value="Unassembled WGS sequence"/>
</dbReference>
<feature type="region of interest" description="Disordered" evidence="1">
    <location>
        <begin position="168"/>
        <end position="213"/>
    </location>
</feature>
<dbReference type="AlphaFoldDB" id="A0AAV2VNU3"/>
<protein>
    <submittedName>
        <fullName evidence="2">Uncharacterized protein</fullName>
    </submittedName>
</protein>
<gene>
    <name evidence="2" type="ORF">VIBNISOn1_1750014</name>
</gene>
<feature type="compositionally biased region" description="Polar residues" evidence="1">
    <location>
        <begin position="43"/>
        <end position="55"/>
    </location>
</feature>
<proteinExistence type="predicted"/>
<reference evidence="2 3" key="1">
    <citation type="journal article" date="2013" name="ISME J.">
        <title>Comparative genomics of pathogenic lineages of Vibrio nigripulchritudo identifies virulence-associated traits.</title>
        <authorList>
            <person name="Goudenege D."/>
            <person name="Labreuche Y."/>
            <person name="Krin E."/>
            <person name="Ansquer D."/>
            <person name="Mangenot S."/>
            <person name="Calteau A."/>
            <person name="Medigue C."/>
            <person name="Mazel D."/>
            <person name="Polz M.F."/>
            <person name="Le Roux F."/>
        </authorList>
    </citation>
    <scope>NUCLEOTIDE SEQUENCE [LARGE SCALE GENOMIC DNA]</scope>
    <source>
        <strain evidence="2 3">SOn1</strain>
    </source>
</reference>
<feature type="region of interest" description="Disordered" evidence="1">
    <location>
        <begin position="20"/>
        <end position="85"/>
    </location>
</feature>
<dbReference type="EMBL" id="CAOF01000085">
    <property type="protein sequence ID" value="CCO46342.1"/>
    <property type="molecule type" value="Genomic_DNA"/>
</dbReference>
<feature type="compositionally biased region" description="Polar residues" evidence="1">
    <location>
        <begin position="71"/>
        <end position="85"/>
    </location>
</feature>
<feature type="compositionally biased region" description="Polar residues" evidence="1">
    <location>
        <begin position="181"/>
        <end position="190"/>
    </location>
</feature>
<evidence type="ECO:0000313" key="2">
    <source>
        <dbReference type="EMBL" id="CCO46342.1"/>
    </source>
</evidence>
<evidence type="ECO:0000256" key="1">
    <source>
        <dbReference type="SAM" id="MobiDB-lite"/>
    </source>
</evidence>
<sequence>MRRRRRTIWIPYGYRLKSNLKLRERQNTKPTSHEREPSELVAETQSPLNEPSAQHSENREEHVIPEEEKQLTSSSEQAQASLEDTSSVAQFDDALNPYKSYVQDLSLCLTGMPKETFLAYDVQKGCHDLFEHPDTENIQSDPLSSAESDSPDVDVACDQIECVYSDHESSLLDEEADPDVSNHQVESNSNDVKKAEANPKYIPKPKSSGPHLRRLPGIAACLLSGK</sequence>
<comment type="caution">
    <text evidence="2">The sequence shown here is derived from an EMBL/GenBank/DDBJ whole genome shotgun (WGS) entry which is preliminary data.</text>
</comment>
<feature type="compositionally biased region" description="Basic and acidic residues" evidence="1">
    <location>
        <begin position="21"/>
        <end position="38"/>
    </location>
</feature>
<evidence type="ECO:0000313" key="3">
    <source>
        <dbReference type="Proteomes" id="UP000018211"/>
    </source>
</evidence>
<dbReference type="RefSeq" id="WP_022611506.1">
    <property type="nucleotide sequence ID" value="NZ_LK391965.1"/>
</dbReference>
<organism evidence="2 3">
    <name type="scientific">Vibrio nigripulchritudo SOn1</name>
    <dbReference type="NCBI Taxonomy" id="1238450"/>
    <lineage>
        <taxon>Bacteria</taxon>
        <taxon>Pseudomonadati</taxon>
        <taxon>Pseudomonadota</taxon>
        <taxon>Gammaproteobacteria</taxon>
        <taxon>Vibrionales</taxon>
        <taxon>Vibrionaceae</taxon>
        <taxon>Vibrio</taxon>
    </lineage>
</organism>
<name>A0AAV2VNU3_9VIBR</name>
<accession>A0AAV2VNU3</accession>
<feature type="compositionally biased region" description="Basic and acidic residues" evidence="1">
    <location>
        <begin position="56"/>
        <end position="70"/>
    </location>
</feature>